<protein>
    <recommendedName>
        <fullName evidence="3">Calmodulin-lysine N-methyltransferase</fullName>
        <ecNumber evidence="2">2.1.1.60</ecNumber>
    </recommendedName>
</protein>
<sequence length="232" mass="25213">MPGYQVKHQTVTIGGWDYAICSLLDNQQYADPQGTAQNAGMGESGWPLFGQVWPSARVLALAMDTHAIAGKRILEIGAGLALASLVMHRREGDVTVTDWHPLTETFLQDNLRSNTLDNLPYHAGNWAIDDADGASGLGRFDLIVGSDVLYERQQPDQLARFIDQHALPEAEVIIVDPDRGNRSAFAKAMAALGWSMKMTTAAKTQENGDPYKGRFLNFTKPGTASVSPSTGR</sequence>
<evidence type="ECO:0000256" key="4">
    <source>
        <dbReference type="ARBA" id="ARBA00022490"/>
    </source>
</evidence>
<reference evidence="8 9" key="1">
    <citation type="submission" date="2016-02" db="EMBL/GenBank/DDBJ databases">
        <title>Draft genome sequence of Hydrogenophaga sp. LPB0072.</title>
        <authorList>
            <person name="Shin S.-K."/>
            <person name="Yi H."/>
        </authorList>
    </citation>
    <scope>NUCLEOTIDE SEQUENCE [LARGE SCALE GENOMIC DNA]</scope>
    <source>
        <strain evidence="8 9">LPB0072</strain>
    </source>
</reference>
<dbReference type="InterPro" id="IPR029063">
    <property type="entry name" value="SAM-dependent_MTases_sf"/>
</dbReference>
<dbReference type="CDD" id="cd02440">
    <property type="entry name" value="AdoMet_MTases"/>
    <property type="match status" value="1"/>
</dbReference>
<dbReference type="EC" id="2.1.1.60" evidence="2"/>
<dbReference type="Pfam" id="PF10294">
    <property type="entry name" value="Methyltransf_16"/>
    <property type="match status" value="1"/>
</dbReference>
<dbReference type="PANTHER" id="PTHR13539">
    <property type="entry name" value="CALMODULIN-LYSINE N-METHYLTRANSFERASE"/>
    <property type="match status" value="1"/>
</dbReference>
<dbReference type="RefSeq" id="WP_066093529.1">
    <property type="nucleotide sequence ID" value="NZ_CP017476.1"/>
</dbReference>
<dbReference type="KEGG" id="hyl:LPB072_06020"/>
<evidence type="ECO:0000313" key="7">
    <source>
        <dbReference type="EMBL" id="AOW15408.1"/>
    </source>
</evidence>
<evidence type="ECO:0000256" key="6">
    <source>
        <dbReference type="ARBA" id="ARBA00022679"/>
    </source>
</evidence>
<dbReference type="GO" id="GO:0005737">
    <property type="term" value="C:cytoplasm"/>
    <property type="evidence" value="ECO:0007669"/>
    <property type="project" value="UniProtKB-SubCell"/>
</dbReference>
<dbReference type="InterPro" id="IPR019410">
    <property type="entry name" value="Methyltransf_16"/>
</dbReference>
<keyword evidence="5 7" id="KW-0489">Methyltransferase</keyword>
<dbReference type="EMBL" id="CP017476">
    <property type="protein sequence ID" value="AOW15408.1"/>
    <property type="molecule type" value="Genomic_DNA"/>
</dbReference>
<dbReference type="GO" id="GO:0018025">
    <property type="term" value="F:calmodulin-lysine N-methyltransferase activity"/>
    <property type="evidence" value="ECO:0007669"/>
    <property type="project" value="UniProtKB-EC"/>
</dbReference>
<evidence type="ECO:0000256" key="2">
    <source>
        <dbReference type="ARBA" id="ARBA00011914"/>
    </source>
</evidence>
<keyword evidence="9" id="KW-1185">Reference proteome</keyword>
<dbReference type="OrthoDB" id="264333at2"/>
<evidence type="ECO:0000256" key="3">
    <source>
        <dbReference type="ARBA" id="ARBA00020594"/>
    </source>
</evidence>
<dbReference type="Proteomes" id="UP000185680">
    <property type="component" value="Chromosome"/>
</dbReference>
<dbReference type="SUPFAM" id="SSF53335">
    <property type="entry name" value="S-adenosyl-L-methionine-dependent methyltransferases"/>
    <property type="match status" value="1"/>
</dbReference>
<keyword evidence="6 7" id="KW-0808">Transferase</keyword>
<dbReference type="PANTHER" id="PTHR13539:SF3">
    <property type="entry name" value="CALMODULIN-LYSINE N-METHYLTRANSFERASE"/>
    <property type="match status" value="1"/>
</dbReference>
<dbReference type="Gene3D" id="3.40.50.150">
    <property type="entry name" value="Vaccinia Virus protein VP39"/>
    <property type="match status" value="1"/>
</dbReference>
<dbReference type="Proteomes" id="UP000185657">
    <property type="component" value="Unassembled WGS sequence"/>
</dbReference>
<dbReference type="AlphaFoldDB" id="A0A167HAU7"/>
<keyword evidence="4" id="KW-0963">Cytoplasm</keyword>
<accession>A0A167HAU7</accession>
<dbReference type="InterPro" id="IPR025800">
    <property type="entry name" value="CaM-Lys-N-MeTrfase"/>
</dbReference>
<evidence type="ECO:0000256" key="1">
    <source>
        <dbReference type="ARBA" id="ARBA00004496"/>
    </source>
</evidence>
<evidence type="ECO:0000256" key="5">
    <source>
        <dbReference type="ARBA" id="ARBA00022603"/>
    </source>
</evidence>
<name>A0A167HAU7_9BURK</name>
<reference evidence="7 10" key="2">
    <citation type="submission" date="2016-10" db="EMBL/GenBank/DDBJ databases">
        <title>Hydorgenophaga sp. LPB0072 isolated from gastropod.</title>
        <authorList>
            <person name="Kim E."/>
            <person name="Yi H."/>
        </authorList>
    </citation>
    <scope>NUCLEOTIDE SEQUENCE [LARGE SCALE GENOMIC DNA]</scope>
    <source>
        <strain evidence="7 10">LPB0072</strain>
    </source>
</reference>
<dbReference type="EMBL" id="LVWD01000030">
    <property type="protein sequence ID" value="OAD40618.1"/>
    <property type="molecule type" value="Genomic_DNA"/>
</dbReference>
<organism evidence="7 10">
    <name type="scientific">Hydrogenophaga crassostreae</name>
    <dbReference type="NCBI Taxonomy" id="1763535"/>
    <lineage>
        <taxon>Bacteria</taxon>
        <taxon>Pseudomonadati</taxon>
        <taxon>Pseudomonadota</taxon>
        <taxon>Betaproteobacteria</taxon>
        <taxon>Burkholderiales</taxon>
        <taxon>Comamonadaceae</taxon>
        <taxon>Hydrogenophaga</taxon>
    </lineage>
</organism>
<evidence type="ECO:0000313" key="8">
    <source>
        <dbReference type="EMBL" id="OAD40618.1"/>
    </source>
</evidence>
<gene>
    <name evidence="7" type="ORF">LPB072_06020</name>
    <name evidence="8" type="ORF">LPB72_15505</name>
</gene>
<evidence type="ECO:0000313" key="10">
    <source>
        <dbReference type="Proteomes" id="UP000185680"/>
    </source>
</evidence>
<evidence type="ECO:0000313" key="9">
    <source>
        <dbReference type="Proteomes" id="UP000185657"/>
    </source>
</evidence>
<proteinExistence type="predicted"/>
<dbReference type="GO" id="GO:0032259">
    <property type="term" value="P:methylation"/>
    <property type="evidence" value="ECO:0007669"/>
    <property type="project" value="UniProtKB-KW"/>
</dbReference>
<comment type="subcellular location">
    <subcellularLocation>
        <location evidence="1">Cytoplasm</location>
    </subcellularLocation>
</comment>